<keyword evidence="3" id="KW-1185">Reference proteome</keyword>
<evidence type="ECO:0000313" key="3">
    <source>
        <dbReference type="Proteomes" id="UP000609172"/>
    </source>
</evidence>
<dbReference type="RefSeq" id="WP_200105743.1">
    <property type="nucleotide sequence ID" value="NZ_JAEHFV010000002.1"/>
</dbReference>
<comment type="caution">
    <text evidence="2">The sequence shown here is derived from an EMBL/GenBank/DDBJ whole genome shotgun (WGS) entry which is preliminary data.</text>
</comment>
<dbReference type="AlphaFoldDB" id="A0A934PLK8"/>
<keyword evidence="1" id="KW-0732">Signal</keyword>
<name>A0A934PLK8_9FLAO</name>
<protein>
    <recommendedName>
        <fullName evidence="4">PepSY-like beta-lactamase-inhibitor</fullName>
    </recommendedName>
</protein>
<feature type="signal peptide" evidence="1">
    <location>
        <begin position="1"/>
        <end position="19"/>
    </location>
</feature>
<gene>
    <name evidence="2" type="ORF">I5M07_08270</name>
</gene>
<evidence type="ECO:0000313" key="2">
    <source>
        <dbReference type="EMBL" id="MBK0369832.1"/>
    </source>
</evidence>
<dbReference type="SUPFAM" id="SSF160574">
    <property type="entry name" value="BT0923-like"/>
    <property type="match status" value="1"/>
</dbReference>
<evidence type="ECO:0008006" key="4">
    <source>
        <dbReference type="Google" id="ProtNLM"/>
    </source>
</evidence>
<accession>A0A934PLK8</accession>
<feature type="chain" id="PRO_5036815200" description="PepSY-like beta-lactamase-inhibitor" evidence="1">
    <location>
        <begin position="20"/>
        <end position="99"/>
    </location>
</feature>
<sequence>MKKLIVAALVLAGSLNVFATTNPVKTQSSTITMVQDEYKEIAADAVPAAVKSTIESSFPGAKLVKAYAKEGNTEYKLDIAMGDKSYTVFTDAEGKIIKK</sequence>
<reference evidence="2" key="1">
    <citation type="submission" date="2020-12" db="EMBL/GenBank/DDBJ databases">
        <title>Bacterial novel species Flavobacterium sp. SE-1-e isolated from soil.</title>
        <authorList>
            <person name="Jung H.-Y."/>
        </authorList>
    </citation>
    <scope>NUCLEOTIDE SEQUENCE</scope>
    <source>
        <strain evidence="2">SE-1-e</strain>
    </source>
</reference>
<dbReference type="Proteomes" id="UP000609172">
    <property type="component" value="Unassembled WGS sequence"/>
</dbReference>
<organism evidence="2 3">
    <name type="scientific">Flavobacterium agrisoli</name>
    <dbReference type="NCBI Taxonomy" id="2793066"/>
    <lineage>
        <taxon>Bacteria</taxon>
        <taxon>Pseudomonadati</taxon>
        <taxon>Bacteroidota</taxon>
        <taxon>Flavobacteriia</taxon>
        <taxon>Flavobacteriales</taxon>
        <taxon>Flavobacteriaceae</taxon>
        <taxon>Flavobacterium</taxon>
    </lineage>
</organism>
<dbReference type="EMBL" id="JAEHFV010000002">
    <property type="protein sequence ID" value="MBK0369832.1"/>
    <property type="molecule type" value="Genomic_DNA"/>
</dbReference>
<proteinExistence type="predicted"/>
<evidence type="ECO:0000256" key="1">
    <source>
        <dbReference type="SAM" id="SignalP"/>
    </source>
</evidence>